<dbReference type="AlphaFoldDB" id="A0A0P1B5X2"/>
<dbReference type="EMBL" id="CCYD01003101">
    <property type="protein sequence ID" value="CEG50218.1"/>
    <property type="molecule type" value="Genomic_DNA"/>
</dbReference>
<feature type="region of interest" description="Disordered" evidence="1">
    <location>
        <begin position="1"/>
        <end position="25"/>
    </location>
</feature>
<sequence length="81" mass="9137">MEQNKTQVAISKSAALHRSASKSVSSDVNQRTQVNLATFVTLINRRLTIVFYMELSVVIHIKQSWQMKTIHALVVGISRLL</sequence>
<feature type="compositionally biased region" description="Polar residues" evidence="1">
    <location>
        <begin position="1"/>
        <end position="10"/>
    </location>
</feature>
<evidence type="ECO:0000313" key="2">
    <source>
        <dbReference type="EMBL" id="CEG50218.1"/>
    </source>
</evidence>
<proteinExistence type="predicted"/>
<name>A0A0P1B5X2_PLAHL</name>
<dbReference type="GeneID" id="36402997"/>
<protein>
    <submittedName>
        <fullName evidence="2">Uncharacterized protein</fullName>
    </submittedName>
</protein>
<dbReference type="Proteomes" id="UP000054928">
    <property type="component" value="Unassembled WGS sequence"/>
</dbReference>
<dbReference type="RefSeq" id="XP_024586587.1">
    <property type="nucleotide sequence ID" value="XM_024721494.1"/>
</dbReference>
<evidence type="ECO:0000256" key="1">
    <source>
        <dbReference type="SAM" id="MobiDB-lite"/>
    </source>
</evidence>
<evidence type="ECO:0000313" key="3">
    <source>
        <dbReference type="Proteomes" id="UP000054928"/>
    </source>
</evidence>
<accession>A0A0P1B5X2</accession>
<keyword evidence="3" id="KW-1185">Reference proteome</keyword>
<organism evidence="2 3">
    <name type="scientific">Plasmopara halstedii</name>
    <name type="common">Downy mildew of sunflower</name>
    <dbReference type="NCBI Taxonomy" id="4781"/>
    <lineage>
        <taxon>Eukaryota</taxon>
        <taxon>Sar</taxon>
        <taxon>Stramenopiles</taxon>
        <taxon>Oomycota</taxon>
        <taxon>Peronosporomycetes</taxon>
        <taxon>Peronosporales</taxon>
        <taxon>Peronosporaceae</taxon>
        <taxon>Plasmopara</taxon>
    </lineage>
</organism>
<reference evidence="3" key="1">
    <citation type="submission" date="2014-09" db="EMBL/GenBank/DDBJ databases">
        <authorList>
            <person name="Sharma Rahul"/>
            <person name="Thines Marco"/>
        </authorList>
    </citation>
    <scope>NUCLEOTIDE SEQUENCE [LARGE SCALE GENOMIC DNA]</scope>
</reference>